<dbReference type="Proteomes" id="UP000325313">
    <property type="component" value="Unassembled WGS sequence"/>
</dbReference>
<accession>A0A5B0PMG5</accession>
<evidence type="ECO:0000256" key="1">
    <source>
        <dbReference type="SAM" id="MobiDB-lite"/>
    </source>
</evidence>
<dbReference type="EMBL" id="VDEP01000338">
    <property type="protein sequence ID" value="KAA1102341.1"/>
    <property type="molecule type" value="Genomic_DNA"/>
</dbReference>
<name>A0A5B0PMG5_PUCGR</name>
<evidence type="ECO:0000313" key="2">
    <source>
        <dbReference type="EMBL" id="KAA1102341.1"/>
    </source>
</evidence>
<evidence type="ECO:0000313" key="3">
    <source>
        <dbReference type="Proteomes" id="UP000325313"/>
    </source>
</evidence>
<reference evidence="2 3" key="1">
    <citation type="submission" date="2019-05" db="EMBL/GenBank/DDBJ databases">
        <title>Emergence of the Ug99 lineage of the wheat stem rust pathogen through somatic hybridization.</title>
        <authorList>
            <person name="Li F."/>
            <person name="Upadhyaya N.M."/>
            <person name="Sperschneider J."/>
            <person name="Matny O."/>
            <person name="Nguyen-Phuc H."/>
            <person name="Mago R."/>
            <person name="Raley C."/>
            <person name="Miller M.E."/>
            <person name="Silverstein K.A.T."/>
            <person name="Henningsen E."/>
            <person name="Hirsch C.D."/>
            <person name="Visser B."/>
            <person name="Pretorius Z.A."/>
            <person name="Steffenson B.J."/>
            <person name="Schwessinger B."/>
            <person name="Dodds P.N."/>
            <person name="Figueroa M."/>
        </authorList>
    </citation>
    <scope>NUCLEOTIDE SEQUENCE [LARGE SCALE GENOMIC DNA]</scope>
    <source>
        <strain evidence="2 3">Ug99</strain>
    </source>
</reference>
<dbReference type="AlphaFoldDB" id="A0A5B0PMG5"/>
<organism evidence="2 3">
    <name type="scientific">Puccinia graminis f. sp. tritici</name>
    <dbReference type="NCBI Taxonomy" id="56615"/>
    <lineage>
        <taxon>Eukaryota</taxon>
        <taxon>Fungi</taxon>
        <taxon>Dikarya</taxon>
        <taxon>Basidiomycota</taxon>
        <taxon>Pucciniomycotina</taxon>
        <taxon>Pucciniomycetes</taxon>
        <taxon>Pucciniales</taxon>
        <taxon>Pucciniaceae</taxon>
        <taxon>Puccinia</taxon>
    </lineage>
</organism>
<feature type="region of interest" description="Disordered" evidence="1">
    <location>
        <begin position="229"/>
        <end position="248"/>
    </location>
</feature>
<protein>
    <submittedName>
        <fullName evidence="2">Uncharacterized protein</fullName>
    </submittedName>
</protein>
<comment type="caution">
    <text evidence="2">The sequence shown here is derived from an EMBL/GenBank/DDBJ whole genome shotgun (WGS) entry which is preliminary data.</text>
</comment>
<proteinExistence type="predicted"/>
<sequence>MSPGFAMLADELGSWPASSGLQFGLTATYRRSARKSGITPFLWAGKRMHGWWIANWPVSGTESDVFWPSSVQFMIDLDADRHGTPLPSPSAAQLARIPNQTGTPLRHGSALLVKPNGPNENPLARWAAGPSPPMPIKPDLMSPGNAYSLDDFSMYLMPKRVAPTCPPCQSDILPSVFEDDDDDEIEIEQEMTMLSKVNKVFRKMIVRAKHPKPSSPKFFSASRLRSITLSRRSSKSPVISVSPSNSSN</sequence>
<gene>
    <name evidence="2" type="ORF">PGTUg99_028570</name>
</gene>